<dbReference type="Gene3D" id="3.40.50.720">
    <property type="entry name" value="NAD(P)-binding Rossmann-like Domain"/>
    <property type="match status" value="1"/>
</dbReference>
<dbReference type="Proteomes" id="UP000242886">
    <property type="component" value="Chromosome SDENCHOL"/>
</dbReference>
<dbReference type="SUPFAM" id="SSF51735">
    <property type="entry name" value="NAD(P)-binding Rossmann-fold domains"/>
    <property type="match status" value="1"/>
</dbReference>
<dbReference type="InterPro" id="IPR002347">
    <property type="entry name" value="SDR_fam"/>
</dbReference>
<reference evidence="2" key="1">
    <citation type="submission" date="2017-03" db="EMBL/GenBank/DDBJ databases">
        <authorList>
            <consortium name="AG Boll"/>
        </authorList>
    </citation>
    <scope>NUCLEOTIDE SEQUENCE [LARGE SCALE GENOMIC DNA]</scope>
    <source>
        <strain evidence="2">Chol</strain>
    </source>
</reference>
<evidence type="ECO:0000313" key="2">
    <source>
        <dbReference type="EMBL" id="SMB26531.1"/>
    </source>
</evidence>
<dbReference type="PANTHER" id="PTHR42879:SF2">
    <property type="entry name" value="3-OXOACYL-[ACYL-CARRIER-PROTEIN] REDUCTASE FABG"/>
    <property type="match status" value="1"/>
</dbReference>
<dbReference type="Pfam" id="PF13561">
    <property type="entry name" value="adh_short_C2"/>
    <property type="match status" value="1"/>
</dbReference>
<dbReference type="InterPro" id="IPR050259">
    <property type="entry name" value="SDR"/>
</dbReference>
<dbReference type="EC" id="1.1.1.100" evidence="2"/>
<dbReference type="EMBL" id="LT837803">
    <property type="protein sequence ID" value="SMB26531.1"/>
    <property type="molecule type" value="Genomic_DNA"/>
</dbReference>
<dbReference type="PRINTS" id="PR00080">
    <property type="entry name" value="SDRFAMILY"/>
</dbReference>
<evidence type="ECO:0000313" key="3">
    <source>
        <dbReference type="Proteomes" id="UP000242886"/>
    </source>
</evidence>
<proteinExistence type="inferred from homology"/>
<dbReference type="PANTHER" id="PTHR42879">
    <property type="entry name" value="3-OXOACYL-(ACYL-CARRIER-PROTEIN) REDUCTASE"/>
    <property type="match status" value="1"/>
</dbReference>
<organism evidence="2 3">
    <name type="scientific">Sterolibacterium denitrificans</name>
    <dbReference type="NCBI Taxonomy" id="157592"/>
    <lineage>
        <taxon>Bacteria</taxon>
        <taxon>Pseudomonadati</taxon>
        <taxon>Pseudomonadota</taxon>
        <taxon>Betaproteobacteria</taxon>
        <taxon>Nitrosomonadales</taxon>
        <taxon>Sterolibacteriaceae</taxon>
        <taxon>Sterolibacterium</taxon>
    </lineage>
</organism>
<sequence>MIGVNLDGPFYFVRALLPGMIDAHWGRIVNISSGAGQNGGGPGLAHYSAAKAGVLGLTKAIALEVAQTGVTANAIAPGVVKTPILKNVPDDHLEELTHRIPVGRLGLPEDIAGACAYLVSEEAGYVTGQVLCPNGGFYM</sequence>
<keyword evidence="3" id="KW-1185">Reference proteome</keyword>
<dbReference type="PRINTS" id="PR00081">
    <property type="entry name" value="GDHRDH"/>
</dbReference>
<comment type="similarity">
    <text evidence="1">Belongs to the short-chain dehydrogenases/reductases (SDR) family.</text>
</comment>
<dbReference type="GO" id="GO:0004316">
    <property type="term" value="F:3-oxoacyl-[acyl-carrier-protein] reductase (NADPH) activity"/>
    <property type="evidence" value="ECO:0007669"/>
    <property type="project" value="UniProtKB-EC"/>
</dbReference>
<name>A0A7Z7HRN6_9PROT</name>
<keyword evidence="2" id="KW-0560">Oxidoreductase</keyword>
<accession>A0A7Z7HRN6</accession>
<gene>
    <name evidence="2" type="ORF">SDENCHOL_20158</name>
</gene>
<dbReference type="InterPro" id="IPR036291">
    <property type="entry name" value="NAD(P)-bd_dom_sf"/>
</dbReference>
<evidence type="ECO:0000256" key="1">
    <source>
        <dbReference type="ARBA" id="ARBA00006484"/>
    </source>
</evidence>
<protein>
    <submittedName>
        <fullName evidence="2">3-oxoacyl-[acyl-carrier-protein] reductase FabG</fullName>
        <ecNumber evidence="2">1.1.1.100</ecNumber>
    </submittedName>
</protein>
<dbReference type="AlphaFoldDB" id="A0A7Z7HRN6"/>